<dbReference type="HOGENOM" id="CLU_036604_0_4_11"/>
<dbReference type="PANTHER" id="PTHR18964">
    <property type="entry name" value="ROK (REPRESSOR, ORF, KINASE) FAMILY"/>
    <property type="match status" value="1"/>
</dbReference>
<comment type="similarity">
    <text evidence="1">Belongs to the ROK (NagC/XylR) family.</text>
</comment>
<dbReference type="InterPro" id="IPR043129">
    <property type="entry name" value="ATPase_NBD"/>
</dbReference>
<dbReference type="Proteomes" id="UP000007962">
    <property type="component" value="Chromosome"/>
</dbReference>
<sequence length="316" mass="31624">MTGTNDGAPVVAVDVGGTKIRSALVCGRDQVGEAGWRATPREGGAPVLQAVRAEVEALVASSAVRPRGVGLACAGTVDRDRGVVVAAGSTLADWSGTRLRRALEPGLGLPVVVDNDCNAFASGVAADDGGSLLAVMVGTGLGAGLVIDGELHRGRRFTAGEIAHMAAGESVGPWCGCGLPGHLEGIASGSGIDRYHAHLTGQGAVGVGVVAQRYRHGDPTAAQVVTAAGAALGGALAGLAVALDLDRVVVGGGVIDAVPEVGEIVANRFDHALPPTLQRDVRLEVSPDSATAVLRGIARQVADTTARRPGPEGHAR</sequence>
<dbReference type="RefSeq" id="WP_012725481.1">
    <property type="nucleotide sequence ID" value="NC_012669.1"/>
</dbReference>
<dbReference type="STRING" id="471853.Bcav_0438"/>
<dbReference type="KEGG" id="bcv:Bcav_0438"/>
<name>C5BX26_BEUC1</name>
<gene>
    <name evidence="2" type="ordered locus">Bcav_0438</name>
</gene>
<dbReference type="eggNOG" id="COG1940">
    <property type="taxonomic scope" value="Bacteria"/>
</dbReference>
<evidence type="ECO:0000313" key="2">
    <source>
        <dbReference type="EMBL" id="ACQ78701.1"/>
    </source>
</evidence>
<dbReference type="Pfam" id="PF00480">
    <property type="entry name" value="ROK"/>
    <property type="match status" value="1"/>
</dbReference>
<accession>C5BX26</accession>
<evidence type="ECO:0000313" key="3">
    <source>
        <dbReference type="Proteomes" id="UP000007962"/>
    </source>
</evidence>
<evidence type="ECO:0000256" key="1">
    <source>
        <dbReference type="ARBA" id="ARBA00006479"/>
    </source>
</evidence>
<proteinExistence type="inferred from homology"/>
<dbReference type="Gene3D" id="3.30.420.40">
    <property type="match status" value="2"/>
</dbReference>
<protein>
    <submittedName>
        <fullName evidence="2">ROK family protein</fullName>
    </submittedName>
</protein>
<organism evidence="2 3">
    <name type="scientific">Beutenbergia cavernae (strain ATCC BAA-8 / DSM 12333 / CCUG 43141 / JCM 11478 / NBRC 16432 / NCIMB 13614 / HKI 0122)</name>
    <dbReference type="NCBI Taxonomy" id="471853"/>
    <lineage>
        <taxon>Bacteria</taxon>
        <taxon>Bacillati</taxon>
        <taxon>Actinomycetota</taxon>
        <taxon>Actinomycetes</taxon>
        <taxon>Micrococcales</taxon>
        <taxon>Beutenbergiaceae</taxon>
        <taxon>Beutenbergia</taxon>
    </lineage>
</organism>
<dbReference type="EMBL" id="CP001618">
    <property type="protein sequence ID" value="ACQ78701.1"/>
    <property type="molecule type" value="Genomic_DNA"/>
</dbReference>
<dbReference type="SUPFAM" id="SSF53067">
    <property type="entry name" value="Actin-like ATPase domain"/>
    <property type="match status" value="1"/>
</dbReference>
<dbReference type="InterPro" id="IPR000600">
    <property type="entry name" value="ROK"/>
</dbReference>
<dbReference type="OrthoDB" id="9810372at2"/>
<reference evidence="2 3" key="1">
    <citation type="journal article" date="2009" name="Stand. Genomic Sci.">
        <title>Complete genome sequence of Beutenbergia cavernae type strain (HKI 0122).</title>
        <authorList>
            <person name="Land M."/>
            <person name="Pukall R."/>
            <person name="Abt B."/>
            <person name="Goker M."/>
            <person name="Rohde M."/>
            <person name="Glavina Del Rio T."/>
            <person name="Tice H."/>
            <person name="Copeland A."/>
            <person name="Cheng J.F."/>
            <person name="Lucas S."/>
            <person name="Chen F."/>
            <person name="Nolan M."/>
            <person name="Bruce D."/>
            <person name="Goodwin L."/>
            <person name="Pitluck S."/>
            <person name="Ivanova N."/>
            <person name="Mavromatis K."/>
            <person name="Ovchinnikova G."/>
            <person name="Pati A."/>
            <person name="Chen A."/>
            <person name="Palaniappan K."/>
            <person name="Hauser L."/>
            <person name="Chang Y.J."/>
            <person name="Jefferies C.C."/>
            <person name="Saunders E."/>
            <person name="Brettin T."/>
            <person name="Detter J.C."/>
            <person name="Han C."/>
            <person name="Chain P."/>
            <person name="Bristow J."/>
            <person name="Eisen J.A."/>
            <person name="Markowitz V."/>
            <person name="Hugenholtz P."/>
            <person name="Kyrpides N.C."/>
            <person name="Klenk H.P."/>
            <person name="Lapidus A."/>
        </authorList>
    </citation>
    <scope>NUCLEOTIDE SEQUENCE [LARGE SCALE GENOMIC DNA]</scope>
    <source>
        <strain evidence="3">ATCC BAA-8 / DSM 12333 / NBRC 16432</strain>
    </source>
</reference>
<keyword evidence="3" id="KW-1185">Reference proteome</keyword>
<dbReference type="PANTHER" id="PTHR18964:SF173">
    <property type="entry name" value="GLUCOKINASE"/>
    <property type="match status" value="1"/>
</dbReference>
<dbReference type="AlphaFoldDB" id="C5BX26"/>